<name>Q8I038_DROME</name>
<dbReference type="EMBL" id="BT001442">
    <property type="protein sequence ID" value="AAN71197.1"/>
    <property type="molecule type" value="mRNA"/>
</dbReference>
<organism evidence="1">
    <name type="scientific">Drosophila melanogaster</name>
    <name type="common">Fruit fly</name>
    <dbReference type="NCBI Taxonomy" id="7227"/>
    <lineage>
        <taxon>Eukaryota</taxon>
        <taxon>Metazoa</taxon>
        <taxon>Ecdysozoa</taxon>
        <taxon>Arthropoda</taxon>
        <taxon>Hexapoda</taxon>
        <taxon>Insecta</taxon>
        <taxon>Pterygota</taxon>
        <taxon>Neoptera</taxon>
        <taxon>Endopterygota</taxon>
        <taxon>Diptera</taxon>
        <taxon>Brachycera</taxon>
        <taxon>Muscomorpha</taxon>
        <taxon>Ephydroidea</taxon>
        <taxon>Drosophilidae</taxon>
        <taxon>Drosophila</taxon>
        <taxon>Sophophora</taxon>
    </lineage>
</organism>
<protein>
    <submittedName>
        <fullName evidence="1">GH25527p</fullName>
    </submittedName>
</protein>
<reference evidence="1" key="1">
    <citation type="submission" date="2002-11" db="EMBL/GenBank/DDBJ databases">
        <authorList>
            <person name="Stapleton M."/>
            <person name="Brokstein P."/>
            <person name="Hong L."/>
            <person name="Agbayani A."/>
            <person name="Carlson J."/>
            <person name="Champe M."/>
            <person name="Chavez C."/>
            <person name="Dorsett V."/>
            <person name="Dresnek D."/>
            <person name="Farfan D."/>
            <person name="Frise E."/>
            <person name="George R."/>
            <person name="Gonzalez M."/>
            <person name="Guarin H."/>
            <person name="Kronmiller B."/>
            <person name="Li P."/>
            <person name="Liao G."/>
            <person name="Miranda A."/>
            <person name="Mungall C.J."/>
            <person name="Nunoo J."/>
            <person name="Pacleb J."/>
            <person name="Paragas V."/>
            <person name="Park S."/>
            <person name="Patel S."/>
            <person name="Phouanenavong S."/>
            <person name="Wan K."/>
            <person name="Yu C."/>
            <person name="Lewis S.E."/>
            <person name="Rubin G.M."/>
            <person name="Celniker S."/>
        </authorList>
    </citation>
    <scope>NUCLEOTIDE SEQUENCE</scope>
    <source>
        <strain evidence="1">Berkeley</strain>
    </source>
</reference>
<dbReference type="AlphaFoldDB" id="Q8I038"/>
<evidence type="ECO:0000313" key="1">
    <source>
        <dbReference type="EMBL" id="AAN71197.1"/>
    </source>
</evidence>
<accession>Q8I038</accession>
<sequence>MRLLLISSQTKGVFASSKASSALSMILFLMVLRVSRPYGVWSAPLMSIRISSTLVINLSNRRGVPSKVGKCSTNAMISLGLNVVEIKELIPLTVGARGDGVGRAESFPESILGVWEDIDLGSSEIGRRESGRLTGCGGLLVFGGTPTTERVVFLRL</sequence>
<proteinExistence type="evidence at transcript level"/>